<keyword evidence="1" id="KW-0472">Membrane</keyword>
<keyword evidence="1" id="KW-1133">Transmembrane helix</keyword>
<feature type="transmembrane region" description="Helical" evidence="1">
    <location>
        <begin position="196"/>
        <end position="214"/>
    </location>
</feature>
<dbReference type="EMBL" id="LAXI01000006">
    <property type="protein sequence ID" value="KRS17677.1"/>
    <property type="molecule type" value="Genomic_DNA"/>
</dbReference>
<sequence>MVSQIVSALFRAYCVAVLVALPALLLPTVASDTAQIVVVIALLASLLTFMEYYGKYPSIVEFRFAPPFNRIKFIALAVSVVTISLIMRGKTDPNGVTVMLSQLGDVLGRVIDFPYSPVRLVVLMLPPDAGPDLTHDVRTAAGISYAVSLVMMLIFVTYVRMLNWPMRKGSFNVWVNLPLFDPTRGGDVVDRLKRDAGVNIVLGALLPFIIPTAIKATSDIIDPVSVANPQTLIWTITAWAFLPASMLIRGIALSRVAELIEAKRRRVYGKDEAEDTLQEA</sequence>
<feature type="transmembrane region" description="Helical" evidence="1">
    <location>
        <begin position="73"/>
        <end position="89"/>
    </location>
</feature>
<evidence type="ECO:0000313" key="5">
    <source>
        <dbReference type="Proteomes" id="UP000325785"/>
    </source>
</evidence>
<protein>
    <submittedName>
        <fullName evidence="2">Membrane protein</fullName>
    </submittedName>
</protein>
<dbReference type="OrthoDB" id="7738422at2"/>
<feature type="transmembrane region" description="Helical" evidence="1">
    <location>
        <begin position="12"/>
        <end position="30"/>
    </location>
</feature>
<feature type="transmembrane region" description="Helical" evidence="1">
    <location>
        <begin position="234"/>
        <end position="256"/>
    </location>
</feature>
<organism evidence="2 4">
    <name type="scientific">Roseovarius indicus</name>
    <dbReference type="NCBI Taxonomy" id="540747"/>
    <lineage>
        <taxon>Bacteria</taxon>
        <taxon>Pseudomonadati</taxon>
        <taxon>Pseudomonadota</taxon>
        <taxon>Alphaproteobacteria</taxon>
        <taxon>Rhodobacterales</taxon>
        <taxon>Roseobacteraceae</taxon>
        <taxon>Roseovarius</taxon>
    </lineage>
</organism>
<dbReference type="Proteomes" id="UP000325785">
    <property type="component" value="Chromosome"/>
</dbReference>
<reference evidence="3 5" key="2">
    <citation type="submission" date="2018-08" db="EMBL/GenBank/DDBJ databases">
        <title>Genetic Globetrotter - A new plasmid hitch-hiking vast phylogenetic and geographic distances.</title>
        <authorList>
            <person name="Vollmers J."/>
            <person name="Petersen J."/>
        </authorList>
    </citation>
    <scope>NUCLEOTIDE SEQUENCE [LARGE SCALE GENOMIC DNA]</scope>
    <source>
        <strain evidence="3 5">DSM 26383</strain>
    </source>
</reference>
<name>A0A0T5P9A0_9RHOB</name>
<reference evidence="2 4" key="1">
    <citation type="submission" date="2015-04" db="EMBL/GenBank/DDBJ databases">
        <title>The draft genome sequence of Roseovarius indicus B108T.</title>
        <authorList>
            <person name="Li G."/>
            <person name="Lai Q."/>
            <person name="Shao Z."/>
            <person name="Yan P."/>
        </authorList>
    </citation>
    <scope>NUCLEOTIDE SEQUENCE [LARGE SCALE GENOMIC DNA]</scope>
    <source>
        <strain evidence="2 4">B108</strain>
    </source>
</reference>
<accession>A0A0T5P9A0</accession>
<evidence type="ECO:0000313" key="3">
    <source>
        <dbReference type="EMBL" id="QEW24576.1"/>
    </source>
</evidence>
<evidence type="ECO:0000313" key="2">
    <source>
        <dbReference type="EMBL" id="KRS17677.1"/>
    </source>
</evidence>
<evidence type="ECO:0000256" key="1">
    <source>
        <dbReference type="SAM" id="Phobius"/>
    </source>
</evidence>
<dbReference type="RefSeq" id="WP_057816321.1">
    <property type="nucleotide sequence ID" value="NZ_CP031598.1"/>
</dbReference>
<dbReference type="STRING" id="540747.SAMN04488031_107147"/>
<dbReference type="AlphaFoldDB" id="A0A0T5P9A0"/>
<proteinExistence type="predicted"/>
<feature type="transmembrane region" description="Helical" evidence="1">
    <location>
        <begin position="36"/>
        <end position="53"/>
    </location>
</feature>
<dbReference type="EMBL" id="CP031598">
    <property type="protein sequence ID" value="QEW24576.1"/>
    <property type="molecule type" value="Genomic_DNA"/>
</dbReference>
<dbReference type="PATRIC" id="fig|540747.5.peg.5324"/>
<dbReference type="Proteomes" id="UP000051401">
    <property type="component" value="Unassembled WGS sequence"/>
</dbReference>
<keyword evidence="4" id="KW-1185">Reference proteome</keyword>
<dbReference type="KEGG" id="rid:RIdsm_00356"/>
<evidence type="ECO:0000313" key="4">
    <source>
        <dbReference type="Proteomes" id="UP000051401"/>
    </source>
</evidence>
<gene>
    <name evidence="3" type="ORF">RIdsm_00356</name>
    <name evidence="2" type="ORF">XM52_11740</name>
</gene>
<feature type="transmembrane region" description="Helical" evidence="1">
    <location>
        <begin position="140"/>
        <end position="159"/>
    </location>
</feature>
<keyword evidence="1" id="KW-0812">Transmembrane</keyword>